<dbReference type="RefSeq" id="WP_274924473.1">
    <property type="nucleotide sequence ID" value="NZ_JAKELO010000002.1"/>
</dbReference>
<proteinExistence type="inferred from homology"/>
<dbReference type="Pfam" id="PF00467">
    <property type="entry name" value="KOW"/>
    <property type="match status" value="1"/>
</dbReference>
<dbReference type="AlphaFoldDB" id="A0A9Q4PY10"/>
<reference evidence="6" key="1">
    <citation type="submission" date="2022-01" db="EMBL/GenBank/DDBJ databases">
        <title>Draft genome of Methanogenium marinum DSM 15558.</title>
        <authorList>
            <person name="Chen S.-C."/>
            <person name="You Y.-T."/>
        </authorList>
    </citation>
    <scope>NUCLEOTIDE SEQUENCE</scope>
    <source>
        <strain evidence="6">DSM 15558</strain>
    </source>
</reference>
<dbReference type="InterPro" id="IPR014722">
    <property type="entry name" value="Rib_uL2_dom2"/>
</dbReference>
<evidence type="ECO:0000256" key="2">
    <source>
        <dbReference type="ARBA" id="ARBA00022980"/>
    </source>
</evidence>
<keyword evidence="7" id="KW-1185">Reference proteome</keyword>
<gene>
    <name evidence="6" type="primary">rplX</name>
    <name evidence="4" type="synonym">rpl24</name>
    <name evidence="6" type="ORF">L0665_04275</name>
</gene>
<dbReference type="GO" id="GO:0003735">
    <property type="term" value="F:structural constituent of ribosome"/>
    <property type="evidence" value="ECO:0007669"/>
    <property type="project" value="UniProtKB-UniRule"/>
</dbReference>
<keyword evidence="3 4" id="KW-0687">Ribonucleoprotein</keyword>
<comment type="similarity">
    <text evidence="1 4">Belongs to the universal ribosomal protein uL24 family.</text>
</comment>
<keyword evidence="4" id="KW-0694">RNA-binding</keyword>
<dbReference type="SUPFAM" id="SSF50104">
    <property type="entry name" value="Translation proteins SH3-like domain"/>
    <property type="match status" value="1"/>
</dbReference>
<sequence>MVRIASTQPRKQRKYRYNAPLHARGRFLNAPLSAELRNQYSRRSVRIVTGDTVRVIRGDFAGNEGVVDMVNLEYSKIIVHGVISTKADGTEVPRPVDPSSVCIVKLNLNDKRREAKLEAKK</sequence>
<dbReference type="CDD" id="cd06089">
    <property type="entry name" value="KOW_RPL26"/>
    <property type="match status" value="1"/>
</dbReference>
<evidence type="ECO:0000259" key="5">
    <source>
        <dbReference type="SMART" id="SM00739"/>
    </source>
</evidence>
<dbReference type="InterPro" id="IPR008991">
    <property type="entry name" value="Translation_prot_SH3-like_sf"/>
</dbReference>
<protein>
    <recommendedName>
        <fullName evidence="4">Large ribosomal subunit protein uL24</fullName>
    </recommendedName>
</protein>
<organism evidence="6 7">
    <name type="scientific">Methanogenium marinum</name>
    <dbReference type="NCBI Taxonomy" id="348610"/>
    <lineage>
        <taxon>Archaea</taxon>
        <taxon>Methanobacteriati</taxon>
        <taxon>Methanobacteriota</taxon>
        <taxon>Stenosarchaea group</taxon>
        <taxon>Methanomicrobia</taxon>
        <taxon>Methanomicrobiales</taxon>
        <taxon>Methanomicrobiaceae</taxon>
        <taxon>Methanogenium</taxon>
    </lineage>
</organism>
<dbReference type="PROSITE" id="PS01108">
    <property type="entry name" value="RIBOSOMAL_L24"/>
    <property type="match status" value="1"/>
</dbReference>
<dbReference type="PANTHER" id="PTHR11143">
    <property type="entry name" value="60S RIBOSOMAL PROTEIN L26 FAMILY MEMBER"/>
    <property type="match status" value="1"/>
</dbReference>
<comment type="subunit">
    <text evidence="4">Part of the 50S ribosomal subunit.</text>
</comment>
<dbReference type="GO" id="GO:0015934">
    <property type="term" value="C:large ribosomal subunit"/>
    <property type="evidence" value="ECO:0007669"/>
    <property type="project" value="UniProtKB-UniRule"/>
</dbReference>
<keyword evidence="4" id="KW-0699">rRNA-binding</keyword>
<feature type="domain" description="KOW" evidence="5">
    <location>
        <begin position="46"/>
        <end position="73"/>
    </location>
</feature>
<dbReference type="EMBL" id="JAKELO010000002">
    <property type="protein sequence ID" value="MDE4907828.1"/>
    <property type="molecule type" value="Genomic_DNA"/>
</dbReference>
<dbReference type="SMART" id="SM00739">
    <property type="entry name" value="KOW"/>
    <property type="match status" value="1"/>
</dbReference>
<evidence type="ECO:0000256" key="3">
    <source>
        <dbReference type="ARBA" id="ARBA00023274"/>
    </source>
</evidence>
<evidence type="ECO:0000313" key="6">
    <source>
        <dbReference type="EMBL" id="MDE4907828.1"/>
    </source>
</evidence>
<dbReference type="InterPro" id="IPR005825">
    <property type="entry name" value="Ribosomal_uL24_CS"/>
</dbReference>
<dbReference type="InterPro" id="IPR005756">
    <property type="entry name" value="Ribosomal_uL24_euk/arc"/>
</dbReference>
<dbReference type="Pfam" id="PF16906">
    <property type="entry name" value="Ribosomal_L26"/>
    <property type="match status" value="1"/>
</dbReference>
<accession>A0A9Q4PY10</accession>
<dbReference type="GO" id="GO:0019843">
    <property type="term" value="F:rRNA binding"/>
    <property type="evidence" value="ECO:0007669"/>
    <property type="project" value="UniProtKB-UniRule"/>
</dbReference>
<evidence type="ECO:0000313" key="7">
    <source>
        <dbReference type="Proteomes" id="UP001143747"/>
    </source>
</evidence>
<comment type="function">
    <text evidence="4">Located at the polypeptide exit tunnel on the outside of the subunit.</text>
</comment>
<dbReference type="Proteomes" id="UP001143747">
    <property type="component" value="Unassembled WGS sequence"/>
</dbReference>
<dbReference type="HAMAP" id="MF_01326_A">
    <property type="entry name" value="Ribosomal_uL24_A"/>
    <property type="match status" value="1"/>
</dbReference>
<dbReference type="Gene3D" id="2.30.30.30">
    <property type="match status" value="1"/>
</dbReference>
<dbReference type="GO" id="GO:0006412">
    <property type="term" value="P:translation"/>
    <property type="evidence" value="ECO:0007669"/>
    <property type="project" value="UniProtKB-UniRule"/>
</dbReference>
<dbReference type="InterPro" id="IPR041988">
    <property type="entry name" value="Ribosomal_uL24_KOW"/>
</dbReference>
<evidence type="ECO:0000256" key="1">
    <source>
        <dbReference type="ARBA" id="ARBA00010618"/>
    </source>
</evidence>
<name>A0A9Q4PY10_9EURY</name>
<dbReference type="InterPro" id="IPR005824">
    <property type="entry name" value="KOW"/>
</dbReference>
<dbReference type="NCBIfam" id="TIGR01080">
    <property type="entry name" value="rplX_A_E"/>
    <property type="match status" value="1"/>
</dbReference>
<evidence type="ECO:0000256" key="4">
    <source>
        <dbReference type="HAMAP-Rule" id="MF_01326"/>
    </source>
</evidence>
<comment type="caution">
    <text evidence="6">The sequence shown here is derived from an EMBL/GenBank/DDBJ whole genome shotgun (WGS) entry which is preliminary data.</text>
</comment>
<comment type="function">
    <text evidence="4">One of two assembly initiator proteins, it binds directly to the 5'-end of the 23S rRNA, where it nucleates assembly of the 50S subunit.</text>
</comment>
<keyword evidence="2 4" id="KW-0689">Ribosomal protein</keyword>